<dbReference type="GO" id="GO:0019748">
    <property type="term" value="P:secondary metabolic process"/>
    <property type="evidence" value="ECO:0007669"/>
    <property type="project" value="TreeGrafter"/>
</dbReference>
<dbReference type="EMBL" id="CP042913">
    <property type="protein sequence ID" value="QEG33204.1"/>
    <property type="molecule type" value="Genomic_DNA"/>
</dbReference>
<proteinExistence type="predicted"/>
<keyword evidence="3" id="KW-0378">Hydrolase</keyword>
<dbReference type="GO" id="GO:0016787">
    <property type="term" value="F:hydrolase activity"/>
    <property type="evidence" value="ECO:0007669"/>
    <property type="project" value="UniProtKB-KW"/>
</dbReference>
<feature type="domain" description="Amidohydrolase-related" evidence="2">
    <location>
        <begin position="68"/>
        <end position="333"/>
    </location>
</feature>
<dbReference type="RefSeq" id="WP_148072003.1">
    <property type="nucleotide sequence ID" value="NZ_CP042913.1"/>
</dbReference>
<sequence length="337" mass="37196">MECIDVFCHFLPRKYIAAAQEAADKPLTMFERAQQIPAMVDLPARLEILEEFPGYRQIISLSSPPTEMLSSQNAVELTQLANDELAGVVHAGGDRICGFVAALPLNDIAASIQETRRAIDELGAVGVQLFTSVLGRPLDHPDFLPLFDLMAEFDLPLLLHPTRPMNVPDYPDEKFSKYDLWWAIGWPYETTLALIRLAFSGILERLPGLKVIAHHVGGYLPMLAGRLGPGMELLGTRNPPGMEQYVTTPLQEPILRACQRFYADTASFGSQAALECGRAFFGGERLLFATDMPFDPGGGPDYIRSTLAAIDSMALSETERRAILVENAKCLFQLNDQ</sequence>
<organism evidence="3 4">
    <name type="scientific">Bythopirellula goksoeyrii</name>
    <dbReference type="NCBI Taxonomy" id="1400387"/>
    <lineage>
        <taxon>Bacteria</taxon>
        <taxon>Pseudomonadati</taxon>
        <taxon>Planctomycetota</taxon>
        <taxon>Planctomycetia</taxon>
        <taxon>Pirellulales</taxon>
        <taxon>Lacipirellulaceae</taxon>
        <taxon>Bythopirellula</taxon>
    </lineage>
</organism>
<dbReference type="KEGG" id="bgok:Pr1d_04650"/>
<dbReference type="AlphaFoldDB" id="A0A5B9Q2J4"/>
<evidence type="ECO:0000313" key="3">
    <source>
        <dbReference type="EMBL" id="QEG33204.1"/>
    </source>
</evidence>
<dbReference type="InterPro" id="IPR032465">
    <property type="entry name" value="ACMSD"/>
</dbReference>
<dbReference type="GO" id="GO:0016831">
    <property type="term" value="F:carboxy-lyase activity"/>
    <property type="evidence" value="ECO:0007669"/>
    <property type="project" value="InterPro"/>
</dbReference>
<dbReference type="Proteomes" id="UP000323917">
    <property type="component" value="Chromosome"/>
</dbReference>
<accession>A0A5B9Q2J4</accession>
<dbReference type="GO" id="GO:0005737">
    <property type="term" value="C:cytoplasm"/>
    <property type="evidence" value="ECO:0007669"/>
    <property type="project" value="TreeGrafter"/>
</dbReference>
<dbReference type="Gene3D" id="3.20.20.140">
    <property type="entry name" value="Metal-dependent hydrolases"/>
    <property type="match status" value="1"/>
</dbReference>
<dbReference type="InterPro" id="IPR006680">
    <property type="entry name" value="Amidohydro-rel"/>
</dbReference>
<keyword evidence="4" id="KW-1185">Reference proteome</keyword>
<reference evidence="3 4" key="1">
    <citation type="submission" date="2019-08" db="EMBL/GenBank/DDBJ databases">
        <title>Deep-cultivation of Planctomycetes and their phenomic and genomic characterization uncovers novel biology.</title>
        <authorList>
            <person name="Wiegand S."/>
            <person name="Jogler M."/>
            <person name="Boedeker C."/>
            <person name="Pinto D."/>
            <person name="Vollmers J."/>
            <person name="Rivas-Marin E."/>
            <person name="Kohn T."/>
            <person name="Peeters S.H."/>
            <person name="Heuer A."/>
            <person name="Rast P."/>
            <person name="Oberbeckmann S."/>
            <person name="Bunk B."/>
            <person name="Jeske O."/>
            <person name="Meyerdierks A."/>
            <person name="Storesund J.E."/>
            <person name="Kallscheuer N."/>
            <person name="Luecker S."/>
            <person name="Lage O.M."/>
            <person name="Pohl T."/>
            <person name="Merkel B.J."/>
            <person name="Hornburger P."/>
            <person name="Mueller R.-W."/>
            <person name="Bruemmer F."/>
            <person name="Labrenz M."/>
            <person name="Spormann A.M."/>
            <person name="Op den Camp H."/>
            <person name="Overmann J."/>
            <person name="Amann R."/>
            <person name="Jetten M.S.M."/>
            <person name="Mascher T."/>
            <person name="Medema M.H."/>
            <person name="Devos D.P."/>
            <person name="Kaster A.-K."/>
            <person name="Ovreas L."/>
            <person name="Rohde M."/>
            <person name="Galperin M.Y."/>
            <person name="Jogler C."/>
        </authorList>
    </citation>
    <scope>NUCLEOTIDE SEQUENCE [LARGE SCALE GENOMIC DNA]</scope>
    <source>
        <strain evidence="3 4">Pr1d</strain>
    </source>
</reference>
<dbReference type="Pfam" id="PF04909">
    <property type="entry name" value="Amidohydro_2"/>
    <property type="match status" value="1"/>
</dbReference>
<evidence type="ECO:0000256" key="1">
    <source>
        <dbReference type="ARBA" id="ARBA00023239"/>
    </source>
</evidence>
<dbReference type="InterPro" id="IPR032466">
    <property type="entry name" value="Metal_Hydrolase"/>
</dbReference>
<name>A0A5B9Q2J4_9BACT</name>
<protein>
    <submittedName>
        <fullName evidence="3">Amidohydrolase</fullName>
    </submittedName>
</protein>
<evidence type="ECO:0000313" key="4">
    <source>
        <dbReference type="Proteomes" id="UP000323917"/>
    </source>
</evidence>
<dbReference type="SUPFAM" id="SSF51556">
    <property type="entry name" value="Metallo-dependent hydrolases"/>
    <property type="match status" value="1"/>
</dbReference>
<evidence type="ECO:0000259" key="2">
    <source>
        <dbReference type="Pfam" id="PF04909"/>
    </source>
</evidence>
<dbReference type="PANTHER" id="PTHR21240">
    <property type="entry name" value="2-AMINO-3-CARBOXYLMUCONATE-6-SEMIALDEHYDE DECARBOXYLASE"/>
    <property type="match status" value="1"/>
</dbReference>
<dbReference type="OrthoDB" id="9777673at2"/>
<dbReference type="PANTHER" id="PTHR21240:SF28">
    <property type="entry name" value="ISO-OROTATE DECARBOXYLASE (EUROFUNG)"/>
    <property type="match status" value="1"/>
</dbReference>
<keyword evidence="1" id="KW-0456">Lyase</keyword>
<gene>
    <name evidence="3" type="ORF">Pr1d_04650</name>
</gene>